<evidence type="ECO:0000256" key="3">
    <source>
        <dbReference type="ARBA" id="ARBA00022960"/>
    </source>
</evidence>
<dbReference type="CDD" id="cd13432">
    <property type="entry name" value="LDT_IgD_like_2"/>
    <property type="match status" value="1"/>
</dbReference>
<evidence type="ECO:0000259" key="8">
    <source>
        <dbReference type="PROSITE" id="PS52029"/>
    </source>
</evidence>
<feature type="active site" description="Proton donor/acceptor" evidence="7">
    <location>
        <position position="351"/>
    </location>
</feature>
<reference evidence="9 10" key="1">
    <citation type="submission" date="2015-01" db="EMBL/GenBank/DDBJ databases">
        <title>Genome sequence of Mycobacterium llatzerense and Mycobacterium immunogenum recovered from brain abscess.</title>
        <authorList>
            <person name="Greninger A.L."/>
            <person name="Langelier C."/>
            <person name="Cunningham G."/>
            <person name="Chiu C.Y."/>
            <person name="Miller S."/>
        </authorList>
    </citation>
    <scope>NUCLEOTIDE SEQUENCE [LARGE SCALE GENOMIC DNA]</scope>
    <source>
        <strain evidence="9 10">CLUC14</strain>
    </source>
</reference>
<dbReference type="RefSeq" id="WP_043984407.1">
    <property type="nucleotide sequence ID" value="NZ_JXST01000003.1"/>
</dbReference>
<dbReference type="UniPathway" id="UPA00219"/>
<evidence type="ECO:0000313" key="10">
    <source>
        <dbReference type="Proteomes" id="UP000032221"/>
    </source>
</evidence>
<dbReference type="GO" id="GO:0016746">
    <property type="term" value="F:acyltransferase activity"/>
    <property type="evidence" value="ECO:0007669"/>
    <property type="project" value="UniProtKB-KW"/>
</dbReference>
<comment type="caution">
    <text evidence="9">The sequence shown here is derived from an EMBL/GenBank/DDBJ whole genome shotgun (WGS) entry which is preliminary data.</text>
</comment>
<keyword evidence="10" id="KW-1185">Reference proteome</keyword>
<keyword evidence="3 7" id="KW-0133">Cell shape</keyword>
<evidence type="ECO:0000313" key="9">
    <source>
        <dbReference type="EMBL" id="KIU18347.1"/>
    </source>
</evidence>
<dbReference type="Gene3D" id="2.40.440.10">
    <property type="entry name" value="L,D-transpeptidase catalytic domain-like"/>
    <property type="match status" value="1"/>
</dbReference>
<name>A0A0D1LIP1_9MYCO</name>
<dbReference type="CDD" id="cd16913">
    <property type="entry name" value="YkuD_like"/>
    <property type="match status" value="1"/>
</dbReference>
<dbReference type="PANTHER" id="PTHR30582">
    <property type="entry name" value="L,D-TRANSPEPTIDASE"/>
    <property type="match status" value="1"/>
</dbReference>
<dbReference type="GO" id="GO:0005576">
    <property type="term" value="C:extracellular region"/>
    <property type="evidence" value="ECO:0007669"/>
    <property type="project" value="TreeGrafter"/>
</dbReference>
<evidence type="ECO:0000256" key="4">
    <source>
        <dbReference type="ARBA" id="ARBA00022984"/>
    </source>
</evidence>
<dbReference type="InterPro" id="IPR038063">
    <property type="entry name" value="Transpep_catalytic_dom"/>
</dbReference>
<accession>A0A0D1LIP1</accession>
<dbReference type="GO" id="GO:0008360">
    <property type="term" value="P:regulation of cell shape"/>
    <property type="evidence" value="ECO:0007669"/>
    <property type="project" value="UniProtKB-UniRule"/>
</dbReference>
<dbReference type="PROSITE" id="PS52029">
    <property type="entry name" value="LD_TPASE"/>
    <property type="match status" value="1"/>
</dbReference>
<dbReference type="GO" id="GO:0071972">
    <property type="term" value="F:peptidoglycan L,D-transpeptidase activity"/>
    <property type="evidence" value="ECO:0007669"/>
    <property type="project" value="TreeGrafter"/>
</dbReference>
<keyword evidence="2" id="KW-0808">Transferase</keyword>
<dbReference type="InterPro" id="IPR050979">
    <property type="entry name" value="LD-transpeptidase"/>
</dbReference>
<dbReference type="PATRIC" id="fig|280871.6.peg.525"/>
<dbReference type="Pfam" id="PF03734">
    <property type="entry name" value="YkuD"/>
    <property type="match status" value="1"/>
</dbReference>
<dbReference type="Gene3D" id="2.60.40.3780">
    <property type="match status" value="1"/>
</dbReference>
<dbReference type="SUPFAM" id="SSF141523">
    <property type="entry name" value="L,D-transpeptidase catalytic domain-like"/>
    <property type="match status" value="1"/>
</dbReference>
<keyword evidence="4 7" id="KW-0573">Peptidoglycan synthesis</keyword>
<dbReference type="Pfam" id="PF17964">
    <property type="entry name" value="Big_10"/>
    <property type="match status" value="1"/>
</dbReference>
<dbReference type="GO" id="GO:0071555">
    <property type="term" value="P:cell wall organization"/>
    <property type="evidence" value="ECO:0007669"/>
    <property type="project" value="UniProtKB-UniRule"/>
</dbReference>
<evidence type="ECO:0000256" key="5">
    <source>
        <dbReference type="ARBA" id="ARBA00023315"/>
    </source>
</evidence>
<protein>
    <submittedName>
        <fullName evidence="9">Secreted lipoprotein, ErfK/YbiS/YcfS/YnhG family</fullName>
    </submittedName>
</protein>
<comment type="pathway">
    <text evidence="1 7">Cell wall biogenesis; peptidoglycan biosynthesis.</text>
</comment>
<feature type="domain" description="L,D-TPase catalytic" evidence="8">
    <location>
        <begin position="258"/>
        <end position="393"/>
    </location>
</feature>
<evidence type="ECO:0000256" key="1">
    <source>
        <dbReference type="ARBA" id="ARBA00004752"/>
    </source>
</evidence>
<dbReference type="AlphaFoldDB" id="A0A0D1LIP1"/>
<sequence length="438" mass="46441">MLTSSRRVRGAWLAAALAVLAVLGGTVVSSTSRCQEGCKVVAASRDLSVSQPAAPEPAALRVTPAGGAKDVSPAAPVNVTAASGTITAVTMVNGAGKEIPGTLGPDGKTWAPAEQLGYGRKYTMTIEARGPSGMPSRQTSSFTTLDPTYQTAVYLNTVSGASLQEGGTYGVGVVVTAHFDEKIEDKAAAERNLVVTTNPPVPGSWHWVDDANAHWRPEKYYAPNTTVTVAAKIYGLRLGDGTYGQQDEHVSFRIGNAHVSVADDHTHQVSVFDNGKLVRTMPTSMGMGGTESVGNTVISFWTPPGVYTVMDKANPVIMDSSTFGLPVGSRLGYKETIPWATRISHDGIYLHQLNSTIWAQGKQNTSHGCLNLNSENAKWFYDFSVPGDIVEVKFTGGEPLKLSQNGDWSMPWDQWVRGSALPPPPVPVAPAAAPLPPR</sequence>
<dbReference type="STRING" id="280871.TL10_02585"/>
<dbReference type="Gene3D" id="2.60.40.3710">
    <property type="match status" value="1"/>
</dbReference>
<feature type="active site" description="Nucleophile" evidence="7">
    <location>
        <position position="369"/>
    </location>
</feature>
<dbReference type="GO" id="GO:0018104">
    <property type="term" value="P:peptidoglycan-protein cross-linking"/>
    <property type="evidence" value="ECO:0007669"/>
    <property type="project" value="TreeGrafter"/>
</dbReference>
<evidence type="ECO:0000256" key="7">
    <source>
        <dbReference type="PROSITE-ProRule" id="PRU01373"/>
    </source>
</evidence>
<evidence type="ECO:0000256" key="6">
    <source>
        <dbReference type="ARBA" id="ARBA00023316"/>
    </source>
</evidence>
<dbReference type="Proteomes" id="UP000032221">
    <property type="component" value="Unassembled WGS sequence"/>
</dbReference>
<proteinExistence type="predicted"/>
<dbReference type="PANTHER" id="PTHR30582:SF2">
    <property type="entry name" value="L,D-TRANSPEPTIDASE YCIB-RELATED"/>
    <property type="match status" value="1"/>
</dbReference>
<dbReference type="InterPro" id="IPR041280">
    <property type="entry name" value="Big_10"/>
</dbReference>
<gene>
    <name evidence="9" type="ORF">TL10_02585</name>
</gene>
<evidence type="ECO:0000256" key="2">
    <source>
        <dbReference type="ARBA" id="ARBA00022679"/>
    </source>
</evidence>
<dbReference type="InterPro" id="IPR005490">
    <property type="entry name" value="LD_TPept_cat_dom"/>
</dbReference>
<keyword evidence="6 7" id="KW-0961">Cell wall biogenesis/degradation</keyword>
<keyword evidence="5" id="KW-0012">Acyltransferase</keyword>
<dbReference type="OrthoDB" id="5242354at2"/>
<keyword evidence="9" id="KW-0449">Lipoprotein</keyword>
<dbReference type="EMBL" id="JXST01000003">
    <property type="protein sequence ID" value="KIU18347.1"/>
    <property type="molecule type" value="Genomic_DNA"/>
</dbReference>
<organism evidence="9 10">
    <name type="scientific">Mycolicibacterium llatzerense</name>
    <dbReference type="NCBI Taxonomy" id="280871"/>
    <lineage>
        <taxon>Bacteria</taxon>
        <taxon>Bacillati</taxon>
        <taxon>Actinomycetota</taxon>
        <taxon>Actinomycetes</taxon>
        <taxon>Mycobacteriales</taxon>
        <taxon>Mycobacteriaceae</taxon>
        <taxon>Mycolicibacterium</taxon>
    </lineage>
</organism>